<dbReference type="Proteomes" id="UP000647339">
    <property type="component" value="Unassembled WGS sequence"/>
</dbReference>
<reference evidence="2" key="1">
    <citation type="journal article" date="2019" name="Int. J. Syst. Evol. Microbiol.">
        <title>The Global Catalogue of Microorganisms (GCM) 10K type strain sequencing project: providing services to taxonomists for standard genome sequencing and annotation.</title>
        <authorList>
            <consortium name="The Broad Institute Genomics Platform"/>
            <consortium name="The Broad Institute Genome Sequencing Center for Infectious Disease"/>
            <person name="Wu L."/>
            <person name="Ma J."/>
        </authorList>
    </citation>
    <scope>NUCLEOTIDE SEQUENCE [LARGE SCALE GENOMIC DNA]</scope>
    <source>
        <strain evidence="2">CGMCC 1.15407</strain>
    </source>
</reference>
<evidence type="ECO:0008006" key="3">
    <source>
        <dbReference type="Google" id="ProtNLM"/>
    </source>
</evidence>
<sequence length="345" mass="39347">MVMKPPVFFNSNVKDWLAAKLTLDTEVFSPSKAPKLLLDLPGGLETASKAWSLHRKANRLLQRIPQRLHHEPYALKLAMLYRELGSYLSAQSGRKSFYIKPPNGPSARLLPAKDFLGEFHNKVVETDNQLDHLENSILILEKSGFNKYDPKWLNLSPSIKQGLQLEGYSPLQLQNVRKLSLKFDTVNKLYTNRLLGIAGLNGLSSLEIAGEISSETEFNELAALPHLQTLKIEKGPKCTWPKEELFVKKFPALSHLTIRHAERLEDYQVIFHLDTLEELTLMDFAPQNLKDIITIRSLEQLRKINIHFSTGFDLSSCSNPLVRNLIKHYQQYTSVKLYPADLPNH</sequence>
<proteinExistence type="predicted"/>
<comment type="caution">
    <text evidence="1">The sequence shown here is derived from an EMBL/GenBank/DDBJ whole genome shotgun (WGS) entry which is preliminary data.</text>
</comment>
<evidence type="ECO:0000313" key="2">
    <source>
        <dbReference type="Proteomes" id="UP000647339"/>
    </source>
</evidence>
<gene>
    <name evidence="1" type="ORF">GCM10011339_43110</name>
</gene>
<dbReference type="InterPro" id="IPR032675">
    <property type="entry name" value="LRR_dom_sf"/>
</dbReference>
<dbReference type="SUPFAM" id="SSF52047">
    <property type="entry name" value="RNI-like"/>
    <property type="match status" value="1"/>
</dbReference>
<protein>
    <recommendedName>
        <fullName evidence="3">Leucine-rich repeat domain-containing protein</fullName>
    </recommendedName>
</protein>
<keyword evidence="2" id="KW-1185">Reference proteome</keyword>
<name>A0ABQ1VAU2_9BACT</name>
<organism evidence="1 2">
    <name type="scientific">Echinicola rosea</name>
    <dbReference type="NCBI Taxonomy" id="1807691"/>
    <lineage>
        <taxon>Bacteria</taxon>
        <taxon>Pseudomonadati</taxon>
        <taxon>Bacteroidota</taxon>
        <taxon>Cytophagia</taxon>
        <taxon>Cytophagales</taxon>
        <taxon>Cyclobacteriaceae</taxon>
        <taxon>Echinicola</taxon>
    </lineage>
</organism>
<evidence type="ECO:0000313" key="1">
    <source>
        <dbReference type="EMBL" id="GGF49911.1"/>
    </source>
</evidence>
<dbReference type="Gene3D" id="3.80.10.10">
    <property type="entry name" value="Ribonuclease Inhibitor"/>
    <property type="match status" value="1"/>
</dbReference>
<accession>A0ABQ1VAU2</accession>
<dbReference type="EMBL" id="BMIU01000033">
    <property type="protein sequence ID" value="GGF49911.1"/>
    <property type="molecule type" value="Genomic_DNA"/>
</dbReference>